<dbReference type="EMBL" id="BSYA01000139">
    <property type="protein sequence ID" value="GMG34415.1"/>
    <property type="molecule type" value="Genomic_DNA"/>
</dbReference>
<dbReference type="AlphaFoldDB" id="A0AAN5C1S7"/>
<dbReference type="Proteomes" id="UP001165205">
    <property type="component" value="Unassembled WGS sequence"/>
</dbReference>
<organism evidence="1 2">
    <name type="scientific">Aspergillus oryzae</name>
    <name type="common">Yellow koji mold</name>
    <dbReference type="NCBI Taxonomy" id="5062"/>
    <lineage>
        <taxon>Eukaryota</taxon>
        <taxon>Fungi</taxon>
        <taxon>Dikarya</taxon>
        <taxon>Ascomycota</taxon>
        <taxon>Pezizomycotina</taxon>
        <taxon>Eurotiomycetes</taxon>
        <taxon>Eurotiomycetidae</taxon>
        <taxon>Eurotiales</taxon>
        <taxon>Aspergillaceae</taxon>
        <taxon>Aspergillus</taxon>
        <taxon>Aspergillus subgen. Circumdati</taxon>
    </lineage>
</organism>
<sequence length="121" mass="13581">MCDPRLGHQGFDSSPLDGGSITTTKTLPDCFIGQLHRKFGKQKEKGGKLQFIGNILSLVDHYTKDYSSQSNNFISGEREATQNLSVAPTRYHINNHSTDISRQAVMSSYWATSYIMHEVLQ</sequence>
<proteinExistence type="predicted"/>
<accession>A0AAN5C1S7</accession>
<protein>
    <submittedName>
        <fullName evidence="1">Unnamed protein product</fullName>
    </submittedName>
</protein>
<name>A0AAN5C1S7_ASPOZ</name>
<gene>
    <name evidence="1" type="ORF">Aory04_000977600</name>
</gene>
<evidence type="ECO:0000313" key="1">
    <source>
        <dbReference type="EMBL" id="GMG34415.1"/>
    </source>
</evidence>
<evidence type="ECO:0000313" key="2">
    <source>
        <dbReference type="Proteomes" id="UP001165205"/>
    </source>
</evidence>
<reference evidence="1" key="1">
    <citation type="submission" date="2023-04" db="EMBL/GenBank/DDBJ databases">
        <title>Aspergillus oryzae NBRC 4228.</title>
        <authorList>
            <person name="Ichikawa N."/>
            <person name="Sato H."/>
            <person name="Tonouchi N."/>
        </authorList>
    </citation>
    <scope>NUCLEOTIDE SEQUENCE</scope>
    <source>
        <strain evidence="1">NBRC 4228</strain>
    </source>
</reference>
<comment type="caution">
    <text evidence="1">The sequence shown here is derived from an EMBL/GenBank/DDBJ whole genome shotgun (WGS) entry which is preliminary data.</text>
</comment>